<organism evidence="1 2">
    <name type="scientific">Ahrensia kielensis</name>
    <dbReference type="NCBI Taxonomy" id="76980"/>
    <lineage>
        <taxon>Bacteria</taxon>
        <taxon>Pseudomonadati</taxon>
        <taxon>Pseudomonadota</taxon>
        <taxon>Alphaproteobacteria</taxon>
        <taxon>Hyphomicrobiales</taxon>
        <taxon>Ahrensiaceae</taxon>
        <taxon>Ahrensia</taxon>
    </lineage>
</organism>
<evidence type="ECO:0000313" key="2">
    <source>
        <dbReference type="Proteomes" id="UP001477870"/>
    </source>
</evidence>
<sequence>MNVAALQKALFDLLSQDPTLSGLLGNKRVHDAMPNHRKFPFLVIGDLSSNDWSTSDEFGHAFIVTLRVWSSAQGRKEIYDICERVCILMQSGLLLPLEDQSHIVLVQPISERYEHEIEARSMRATLRFRILLEPSN</sequence>
<dbReference type="Gene3D" id="3.30.2000.30">
    <property type="match status" value="1"/>
</dbReference>
<proteinExistence type="predicted"/>
<dbReference type="InterPro" id="IPR053745">
    <property type="entry name" value="Viral_Tail_Comp_sf"/>
</dbReference>
<dbReference type="RefSeq" id="WP_342848688.1">
    <property type="nucleotide sequence ID" value="NZ_JBBMQO010000006.1"/>
</dbReference>
<protein>
    <submittedName>
        <fullName evidence="1">DUF3168 domain-containing protein</fullName>
    </submittedName>
</protein>
<evidence type="ECO:0000313" key="1">
    <source>
        <dbReference type="EMBL" id="MEM5502364.1"/>
    </source>
</evidence>
<dbReference type="InterPro" id="IPR021508">
    <property type="entry name" value="Gp17-like"/>
</dbReference>
<dbReference type="EMBL" id="JBBMQO010000006">
    <property type="protein sequence ID" value="MEM5502364.1"/>
    <property type="molecule type" value="Genomic_DNA"/>
</dbReference>
<accession>A0ABU9T9D6</accession>
<gene>
    <name evidence="1" type="ORF">WNY59_12285</name>
</gene>
<keyword evidence="2" id="KW-1185">Reference proteome</keyword>
<reference evidence="1 2" key="1">
    <citation type="submission" date="2024-03" db="EMBL/GenBank/DDBJ databases">
        <title>Community enrichment and isolation of bacterial strains for fucoidan degradation.</title>
        <authorList>
            <person name="Sichert A."/>
        </authorList>
    </citation>
    <scope>NUCLEOTIDE SEQUENCE [LARGE SCALE GENOMIC DNA]</scope>
    <source>
        <strain evidence="1 2">AS62</strain>
    </source>
</reference>
<name>A0ABU9T9D6_9HYPH</name>
<comment type="caution">
    <text evidence="1">The sequence shown here is derived from an EMBL/GenBank/DDBJ whole genome shotgun (WGS) entry which is preliminary data.</text>
</comment>
<dbReference type="Pfam" id="PF11367">
    <property type="entry name" value="Tail_completion_gp17"/>
    <property type="match status" value="1"/>
</dbReference>
<dbReference type="Proteomes" id="UP001477870">
    <property type="component" value="Unassembled WGS sequence"/>
</dbReference>